<keyword evidence="2" id="KW-1133">Transmembrane helix</keyword>
<dbReference type="OrthoDB" id="9775096at2"/>
<dbReference type="Proteomes" id="UP000076244">
    <property type="component" value="Chromosome"/>
</dbReference>
<proteinExistence type="predicted"/>
<feature type="region of interest" description="Disordered" evidence="1">
    <location>
        <begin position="98"/>
        <end position="129"/>
    </location>
</feature>
<keyword evidence="7" id="KW-1185">Reference proteome</keyword>
<dbReference type="Pfam" id="PF15983">
    <property type="entry name" value="DUF4767"/>
    <property type="match status" value="1"/>
</dbReference>
<name>A0A0R2HND1_9LACO</name>
<evidence type="ECO:0000256" key="1">
    <source>
        <dbReference type="SAM" id="MobiDB-lite"/>
    </source>
</evidence>
<gene>
    <name evidence="5" type="ORF">ADU70_2130</name>
    <name evidence="6" type="ORF">ADU72_0520</name>
</gene>
<evidence type="ECO:0000259" key="4">
    <source>
        <dbReference type="Pfam" id="PF15983"/>
    </source>
</evidence>
<feature type="transmembrane region" description="Helical" evidence="2">
    <location>
        <begin position="67"/>
        <end position="87"/>
    </location>
</feature>
<dbReference type="EMBL" id="CP012275">
    <property type="protein sequence ID" value="AMV63596.1"/>
    <property type="molecule type" value="Genomic_DNA"/>
</dbReference>
<dbReference type="AlphaFoldDB" id="A0A0R2HND1"/>
<organism evidence="5 8">
    <name type="scientific">Pediococcus damnosus</name>
    <dbReference type="NCBI Taxonomy" id="51663"/>
    <lineage>
        <taxon>Bacteria</taxon>
        <taxon>Bacillati</taxon>
        <taxon>Bacillota</taxon>
        <taxon>Bacilli</taxon>
        <taxon>Lactobacillales</taxon>
        <taxon>Lactobacillaceae</taxon>
        <taxon>Pediococcus</taxon>
    </lineage>
</organism>
<feature type="domain" description="DUF4767" evidence="4">
    <location>
        <begin position="131"/>
        <end position="267"/>
    </location>
</feature>
<keyword evidence="2" id="KW-0472">Membrane</keyword>
<evidence type="ECO:0000313" key="7">
    <source>
        <dbReference type="Proteomes" id="UP000076244"/>
    </source>
</evidence>
<feature type="domain" description="Zinc-ribbon" evidence="3">
    <location>
        <begin position="2"/>
        <end position="24"/>
    </location>
</feature>
<feature type="region of interest" description="Disordered" evidence="1">
    <location>
        <begin position="40"/>
        <end position="60"/>
    </location>
</feature>
<dbReference type="EMBL" id="CP012288">
    <property type="protein sequence ID" value="AMV66465.1"/>
    <property type="molecule type" value="Genomic_DNA"/>
</dbReference>
<dbReference type="Pfam" id="PF13240">
    <property type="entry name" value="Zn_Ribbon_1"/>
    <property type="match status" value="1"/>
</dbReference>
<keyword evidence="2" id="KW-0812">Transmembrane</keyword>
<protein>
    <submittedName>
        <fullName evidence="5">Uncharacterized protein</fullName>
    </submittedName>
</protein>
<reference evidence="7 8" key="1">
    <citation type="journal article" date="2016" name="PLoS ONE">
        <title>The Identification of Novel Diagnostic Marker Genes for the Detection of Beer Spoiling Pediococcus damnosus Strains Using the BlAst Diagnostic Gene findEr.</title>
        <authorList>
            <person name="Behr J."/>
            <person name="Geissler A.J."/>
            <person name="Schmid J."/>
            <person name="Zehe A."/>
            <person name="Vogel R.F."/>
        </authorList>
    </citation>
    <scope>NUCLEOTIDE SEQUENCE [LARGE SCALE GENOMIC DNA]</scope>
    <source>
        <strain evidence="5 8">TMW 2.1533</strain>
        <strain evidence="6 7">TMW 2.1535</strain>
    </source>
</reference>
<feature type="compositionally biased region" description="Polar residues" evidence="1">
    <location>
        <begin position="106"/>
        <end position="126"/>
    </location>
</feature>
<evidence type="ECO:0000256" key="2">
    <source>
        <dbReference type="SAM" id="Phobius"/>
    </source>
</evidence>
<sequence length="273" mass="29641">MFCPNCGTKNDEHAVFCKNCGTRLEVTPTATRKTPIANQRPISSEQFSATRATQTANKPASSRRNGIIIAIVIAVVVIAAGGGYYFYRQSQKSNVTATAAPKKKANSQTANSQAATKSTSKATSEAPTKAALWSTAKTADLSSFMSSWQDTMNQSYIGTYDGQSVDDDGVSFPEDIKNGSYKSEVTVDNNEVTLKWTSKANTDDKYQVVAAAVYDHEKDGEEQTIAYLYVFHNDEPDVLVSQDTDSDVHNFTSSRNQDLQNGFAKIANAATNH</sequence>
<dbReference type="InterPro" id="IPR026870">
    <property type="entry name" value="Zinc_ribbon_dom"/>
</dbReference>
<dbReference type="GeneID" id="57275800"/>
<dbReference type="RefSeq" id="WP_046872253.1">
    <property type="nucleotide sequence ID" value="NZ_BAAAXI010000189.1"/>
</dbReference>
<dbReference type="InterPro" id="IPR031927">
    <property type="entry name" value="DUF4767"/>
</dbReference>
<dbReference type="KEGG" id="pdm:ADU72_0520"/>
<evidence type="ECO:0000313" key="6">
    <source>
        <dbReference type="EMBL" id="AMV66465.1"/>
    </source>
</evidence>
<evidence type="ECO:0000313" key="5">
    <source>
        <dbReference type="EMBL" id="AMV63596.1"/>
    </source>
</evidence>
<evidence type="ECO:0000259" key="3">
    <source>
        <dbReference type="Pfam" id="PF13240"/>
    </source>
</evidence>
<dbReference type="Proteomes" id="UP000076405">
    <property type="component" value="Chromosome"/>
</dbReference>
<evidence type="ECO:0000313" key="8">
    <source>
        <dbReference type="Proteomes" id="UP000076405"/>
    </source>
</evidence>
<accession>A0A0R2HND1</accession>